<evidence type="ECO:0000256" key="6">
    <source>
        <dbReference type="SAM" id="Phobius"/>
    </source>
</evidence>
<dbReference type="PANTHER" id="PTHR42709:SF6">
    <property type="entry name" value="UNDECAPRENYL PHOSPHATE TRANSPORTER A"/>
    <property type="match status" value="1"/>
</dbReference>
<dbReference type="STRING" id="1802660.A2735_02090"/>
<keyword evidence="4 6" id="KW-1133">Transmembrane helix</keyword>
<feature type="domain" description="VTT" evidence="7">
    <location>
        <begin position="39"/>
        <end position="158"/>
    </location>
</feature>
<evidence type="ECO:0000256" key="5">
    <source>
        <dbReference type="ARBA" id="ARBA00023136"/>
    </source>
</evidence>
<evidence type="ECO:0000256" key="1">
    <source>
        <dbReference type="ARBA" id="ARBA00004651"/>
    </source>
</evidence>
<reference evidence="8 9" key="1">
    <citation type="journal article" date="2016" name="Nat. Commun.">
        <title>Thousands of microbial genomes shed light on interconnected biogeochemical processes in an aquifer system.</title>
        <authorList>
            <person name="Anantharaman K."/>
            <person name="Brown C.T."/>
            <person name="Hug L.A."/>
            <person name="Sharon I."/>
            <person name="Castelle C.J."/>
            <person name="Probst A.J."/>
            <person name="Thomas B.C."/>
            <person name="Singh A."/>
            <person name="Wilkins M.J."/>
            <person name="Karaoz U."/>
            <person name="Brodie E.L."/>
            <person name="Williams K.H."/>
            <person name="Hubbard S.S."/>
            <person name="Banfield J.F."/>
        </authorList>
    </citation>
    <scope>NUCLEOTIDE SEQUENCE [LARGE SCALE GENOMIC DNA]</scope>
</reference>
<dbReference type="InterPro" id="IPR051311">
    <property type="entry name" value="DedA_domain"/>
</dbReference>
<feature type="transmembrane region" description="Helical" evidence="6">
    <location>
        <begin position="52"/>
        <end position="73"/>
    </location>
</feature>
<comment type="subcellular location">
    <subcellularLocation>
        <location evidence="1">Cell membrane</location>
        <topology evidence="1">Multi-pass membrane protein</topology>
    </subcellularLocation>
</comment>
<dbReference type="Pfam" id="PF09335">
    <property type="entry name" value="VTT_dom"/>
    <property type="match status" value="1"/>
</dbReference>
<keyword evidence="3 6" id="KW-0812">Transmembrane</keyword>
<evidence type="ECO:0000313" key="8">
    <source>
        <dbReference type="EMBL" id="OGM97501.1"/>
    </source>
</evidence>
<evidence type="ECO:0000259" key="7">
    <source>
        <dbReference type="Pfam" id="PF09335"/>
    </source>
</evidence>
<feature type="transmembrane region" description="Helical" evidence="6">
    <location>
        <begin position="23"/>
        <end position="45"/>
    </location>
</feature>
<dbReference type="PANTHER" id="PTHR42709">
    <property type="entry name" value="ALKALINE PHOSPHATASE LIKE PROTEIN"/>
    <property type="match status" value="1"/>
</dbReference>
<dbReference type="EMBL" id="MGJA01000012">
    <property type="protein sequence ID" value="OGM97501.1"/>
    <property type="molecule type" value="Genomic_DNA"/>
</dbReference>
<sequence length="224" mass="25367">MPLFATIVDSIQNNFPALVQYKYLFLLIATTIEGFNTIILAGFLASLGSVAIIPAVIVCVIGDFLNGWMWYLIGYFGGAKPIDKWGRKDPKSRKIIETVERYFHRYSGRAIVFTKLTWSLTIATMIMAGSFKYNFRKFSYYNFIGGLGWVTITFTVGYVFGKGYRAVTLVNNIGYIALFLASAIILVYVFKVIFKSKFIQSLTTTEHLHDLGDKFRDGIDKFLS</sequence>
<feature type="transmembrane region" description="Helical" evidence="6">
    <location>
        <begin position="140"/>
        <end position="161"/>
    </location>
</feature>
<accession>A0A1F8E9C6</accession>
<protein>
    <recommendedName>
        <fullName evidence="7">VTT domain-containing protein</fullName>
    </recommendedName>
</protein>
<evidence type="ECO:0000256" key="4">
    <source>
        <dbReference type="ARBA" id="ARBA00022989"/>
    </source>
</evidence>
<dbReference type="GO" id="GO:0005886">
    <property type="term" value="C:plasma membrane"/>
    <property type="evidence" value="ECO:0007669"/>
    <property type="project" value="UniProtKB-SubCell"/>
</dbReference>
<comment type="caution">
    <text evidence="8">The sequence shown here is derived from an EMBL/GenBank/DDBJ whole genome shotgun (WGS) entry which is preliminary data.</text>
</comment>
<feature type="transmembrane region" description="Helical" evidence="6">
    <location>
        <begin position="173"/>
        <end position="194"/>
    </location>
</feature>
<name>A0A1F8E9C6_9BACT</name>
<evidence type="ECO:0000256" key="2">
    <source>
        <dbReference type="ARBA" id="ARBA00022475"/>
    </source>
</evidence>
<evidence type="ECO:0000313" key="9">
    <source>
        <dbReference type="Proteomes" id="UP000178520"/>
    </source>
</evidence>
<dbReference type="AlphaFoldDB" id="A0A1F8E9C6"/>
<keyword evidence="2" id="KW-1003">Cell membrane</keyword>
<dbReference type="Proteomes" id="UP000178520">
    <property type="component" value="Unassembled WGS sequence"/>
</dbReference>
<organism evidence="8 9">
    <name type="scientific">Candidatus Yanofskybacteria bacterium RIFCSPHIGHO2_01_FULL_41_21</name>
    <dbReference type="NCBI Taxonomy" id="1802660"/>
    <lineage>
        <taxon>Bacteria</taxon>
        <taxon>Candidatus Yanofskyibacteriota</taxon>
    </lineage>
</organism>
<proteinExistence type="predicted"/>
<feature type="transmembrane region" description="Helical" evidence="6">
    <location>
        <begin position="110"/>
        <end position="128"/>
    </location>
</feature>
<dbReference type="InterPro" id="IPR032816">
    <property type="entry name" value="VTT_dom"/>
</dbReference>
<keyword evidence="5 6" id="KW-0472">Membrane</keyword>
<gene>
    <name evidence="8" type="ORF">A2735_02090</name>
</gene>
<evidence type="ECO:0000256" key="3">
    <source>
        <dbReference type="ARBA" id="ARBA00022692"/>
    </source>
</evidence>